<feature type="transmembrane region" description="Helical" evidence="5">
    <location>
        <begin position="305"/>
        <end position="327"/>
    </location>
</feature>
<dbReference type="RefSeq" id="WP_125670293.1">
    <property type="nucleotide sequence ID" value="NZ_RCOS01000023.1"/>
</dbReference>
<dbReference type="Gene3D" id="1.20.1250.20">
    <property type="entry name" value="MFS general substrate transporter like domains"/>
    <property type="match status" value="2"/>
</dbReference>
<feature type="transmembrane region" description="Helical" evidence="5">
    <location>
        <begin position="45"/>
        <end position="63"/>
    </location>
</feature>
<organism evidence="7 8">
    <name type="scientific">Candidatus Methanodesulfokora washburnensis</name>
    <dbReference type="NCBI Taxonomy" id="2478471"/>
    <lineage>
        <taxon>Archaea</taxon>
        <taxon>Thermoproteota</taxon>
        <taxon>Candidatus Korarchaeia</taxon>
        <taxon>Candidatus Korarchaeia incertae sedis</taxon>
        <taxon>Candidatus Methanodesulfokora</taxon>
    </lineage>
</organism>
<evidence type="ECO:0000256" key="3">
    <source>
        <dbReference type="ARBA" id="ARBA00022989"/>
    </source>
</evidence>
<dbReference type="AlphaFoldDB" id="A0A3R9R2X0"/>
<reference evidence="7 8" key="1">
    <citation type="submission" date="2018-10" db="EMBL/GenBank/DDBJ databases">
        <title>Co-occurring genomic capacity for anaerobic methane metabolism and dissimilatory sulfite reduction discovered in the Korarchaeota.</title>
        <authorList>
            <person name="Mckay L.J."/>
            <person name="Dlakic M."/>
            <person name="Fields M.W."/>
            <person name="Delmont T.O."/>
            <person name="Eren A.M."/>
            <person name="Jay Z.J."/>
            <person name="Klingelsmith K.B."/>
            <person name="Rusch D.B."/>
            <person name="Inskeep W.P."/>
        </authorList>
    </citation>
    <scope>NUCLEOTIDE SEQUENCE [LARGE SCALE GENOMIC DNA]</scope>
    <source>
        <strain evidence="7 8">MDKW</strain>
    </source>
</reference>
<sequence length="397" mass="42359">MEERIAKRNITIIALTWALMSPFSSAVNVYASLFILGLGGGPVEVGIISMAGTVTLAFSRLIGGYLADSIGRKRIMVPMTIAYGILTLIYVFARDWTWILLGSVLSSLALMYQPALQAMMFDSLPPDKRGKGISFANMPSQISSLAGPPIATLIVASMGLIKGMRFLYLLVTVSTVLSGIIRIFLVEIIRNKAEIGIKHGVNEYTKALRMLKGDLGKLILTTSSVAALYNMAYPYVQIYAVKYLGITVEEWGIISTVVTVWSTFTTLLSGSLADRIGRNIVMSLGYASGSIGLVMIALAPRGNEIYLLISLLVNSFFSSGPAAQALLSDLTDVSSRGKVIAISGLLEGNAAGFMSAVGGVLYSTVEQLTFAIPAVLLVPIVVATWKLLPQGSVSAKL</sequence>
<name>A0A3R9R2X0_9CREN</name>
<dbReference type="InterPro" id="IPR005829">
    <property type="entry name" value="Sugar_transporter_CS"/>
</dbReference>
<dbReference type="OrthoDB" id="117970at2157"/>
<evidence type="ECO:0000256" key="4">
    <source>
        <dbReference type="ARBA" id="ARBA00023136"/>
    </source>
</evidence>
<dbReference type="GO" id="GO:0016020">
    <property type="term" value="C:membrane"/>
    <property type="evidence" value="ECO:0007669"/>
    <property type="project" value="UniProtKB-SubCell"/>
</dbReference>
<dbReference type="SUPFAM" id="SSF103473">
    <property type="entry name" value="MFS general substrate transporter"/>
    <property type="match status" value="1"/>
</dbReference>
<dbReference type="InterPro" id="IPR011701">
    <property type="entry name" value="MFS"/>
</dbReference>
<dbReference type="InterPro" id="IPR020846">
    <property type="entry name" value="MFS_dom"/>
</dbReference>
<proteinExistence type="predicted"/>
<keyword evidence="4 5" id="KW-0472">Membrane</keyword>
<evidence type="ECO:0000313" key="7">
    <source>
        <dbReference type="EMBL" id="RSN78104.1"/>
    </source>
</evidence>
<dbReference type="PROSITE" id="PS50850">
    <property type="entry name" value="MFS"/>
    <property type="match status" value="1"/>
</dbReference>
<evidence type="ECO:0000259" key="6">
    <source>
        <dbReference type="PROSITE" id="PS50850"/>
    </source>
</evidence>
<gene>
    <name evidence="7" type="ORF">D6D85_01460</name>
</gene>
<feature type="transmembrane region" description="Helical" evidence="5">
    <location>
        <begin position="215"/>
        <end position="233"/>
    </location>
</feature>
<feature type="transmembrane region" description="Helical" evidence="5">
    <location>
        <begin position="12"/>
        <end position="39"/>
    </location>
</feature>
<feature type="domain" description="Major facilitator superfamily (MFS) profile" evidence="6">
    <location>
        <begin position="1"/>
        <end position="392"/>
    </location>
</feature>
<feature type="transmembrane region" description="Helical" evidence="5">
    <location>
        <begin position="253"/>
        <end position="273"/>
    </location>
</feature>
<protein>
    <submittedName>
        <fullName evidence="7">MFS transporter</fullName>
    </submittedName>
</protein>
<feature type="transmembrane region" description="Helical" evidence="5">
    <location>
        <begin position="280"/>
        <end position="299"/>
    </location>
</feature>
<feature type="transmembrane region" description="Helical" evidence="5">
    <location>
        <begin position="167"/>
        <end position="189"/>
    </location>
</feature>
<dbReference type="PANTHER" id="PTHR23518">
    <property type="entry name" value="C-METHYLTRANSFERASE"/>
    <property type="match status" value="1"/>
</dbReference>
<accession>A0A3R9R2X0</accession>
<feature type="transmembrane region" description="Helical" evidence="5">
    <location>
        <begin position="339"/>
        <end position="362"/>
    </location>
</feature>
<keyword evidence="2 5" id="KW-0812">Transmembrane</keyword>
<dbReference type="PANTHER" id="PTHR23518:SF2">
    <property type="entry name" value="MAJOR FACILITATOR SUPERFAMILY TRANSPORTER"/>
    <property type="match status" value="1"/>
</dbReference>
<evidence type="ECO:0000313" key="8">
    <source>
        <dbReference type="Proteomes" id="UP000277582"/>
    </source>
</evidence>
<dbReference type="GO" id="GO:0022857">
    <property type="term" value="F:transmembrane transporter activity"/>
    <property type="evidence" value="ECO:0007669"/>
    <property type="project" value="InterPro"/>
</dbReference>
<dbReference type="Pfam" id="PF07690">
    <property type="entry name" value="MFS_1"/>
    <property type="match status" value="1"/>
</dbReference>
<feature type="transmembrane region" description="Helical" evidence="5">
    <location>
        <begin position="368"/>
        <end position="388"/>
    </location>
</feature>
<dbReference type="PROSITE" id="PS00216">
    <property type="entry name" value="SUGAR_TRANSPORT_1"/>
    <property type="match status" value="1"/>
</dbReference>
<dbReference type="Proteomes" id="UP000277582">
    <property type="component" value="Unassembled WGS sequence"/>
</dbReference>
<dbReference type="InterPro" id="IPR036259">
    <property type="entry name" value="MFS_trans_sf"/>
</dbReference>
<evidence type="ECO:0000256" key="1">
    <source>
        <dbReference type="ARBA" id="ARBA00004141"/>
    </source>
</evidence>
<feature type="transmembrane region" description="Helical" evidence="5">
    <location>
        <begin position="75"/>
        <end position="93"/>
    </location>
</feature>
<comment type="subcellular location">
    <subcellularLocation>
        <location evidence="1">Membrane</location>
        <topology evidence="1">Multi-pass membrane protein</topology>
    </subcellularLocation>
</comment>
<evidence type="ECO:0000256" key="2">
    <source>
        <dbReference type="ARBA" id="ARBA00022692"/>
    </source>
</evidence>
<keyword evidence="8" id="KW-1185">Reference proteome</keyword>
<comment type="caution">
    <text evidence="7">The sequence shown here is derived from an EMBL/GenBank/DDBJ whole genome shotgun (WGS) entry which is preliminary data.</text>
</comment>
<dbReference type="EMBL" id="RCOS01000023">
    <property type="protein sequence ID" value="RSN78104.1"/>
    <property type="molecule type" value="Genomic_DNA"/>
</dbReference>
<evidence type="ECO:0000256" key="5">
    <source>
        <dbReference type="SAM" id="Phobius"/>
    </source>
</evidence>
<keyword evidence="3 5" id="KW-1133">Transmembrane helix</keyword>